<dbReference type="SUPFAM" id="SSF53335">
    <property type="entry name" value="S-adenosyl-L-methionine-dependent methyltransferases"/>
    <property type="match status" value="1"/>
</dbReference>
<dbReference type="InterPro" id="IPR029063">
    <property type="entry name" value="SAM-dependent_MTases_sf"/>
</dbReference>
<dbReference type="PANTHER" id="PTHR12843:SF5">
    <property type="entry name" value="EEF1A LYSINE METHYLTRANSFERASE 2"/>
    <property type="match status" value="1"/>
</dbReference>
<sequence>MEFDKKQHWENVFATKKETEVSWYQEKPETSLQFFERNNIPKTAKILEIGGGDSYLIDNLLEQGFESITLLDISENAIERIKKRLGEKAEKVRFVVSDILDFSSIEKFDVIHDRASFHFLTKEEDIQKYAALMNRILEPNGLYFIGTFSESGPLKCSGLEITQYSKEKFLKIFGNDFSLLNSFEEAHKTPFETTQNFIFCEFRKK</sequence>
<reference evidence="2" key="1">
    <citation type="submission" date="2019-08" db="EMBL/GenBank/DDBJ databases">
        <authorList>
            <person name="Kucharzyk K."/>
            <person name="Murdoch R.W."/>
            <person name="Higgins S."/>
            <person name="Loffler F."/>
        </authorList>
    </citation>
    <scope>NUCLEOTIDE SEQUENCE</scope>
</reference>
<dbReference type="PANTHER" id="PTHR12843">
    <property type="entry name" value="PROTEIN-LYSINE N-METHYLTRANSFERASE METTL10"/>
    <property type="match status" value="1"/>
</dbReference>
<dbReference type="Gene3D" id="3.40.50.150">
    <property type="entry name" value="Vaccinia Virus protein VP39"/>
    <property type="match status" value="1"/>
</dbReference>
<dbReference type="Pfam" id="PF13649">
    <property type="entry name" value="Methyltransf_25"/>
    <property type="match status" value="1"/>
</dbReference>
<dbReference type="CDD" id="cd02440">
    <property type="entry name" value="AdoMet_MTases"/>
    <property type="match status" value="1"/>
</dbReference>
<evidence type="ECO:0000259" key="1">
    <source>
        <dbReference type="Pfam" id="PF13649"/>
    </source>
</evidence>
<comment type="caution">
    <text evidence="2">The sequence shown here is derived from an EMBL/GenBank/DDBJ whole genome shotgun (WGS) entry which is preliminary data.</text>
</comment>
<dbReference type="EMBL" id="VSSQ01000002">
    <property type="protein sequence ID" value="MPL55831.1"/>
    <property type="molecule type" value="Genomic_DNA"/>
</dbReference>
<feature type="domain" description="Methyltransferase" evidence="1">
    <location>
        <begin position="46"/>
        <end position="141"/>
    </location>
</feature>
<name>A0A644SQ02_9ZZZZ</name>
<dbReference type="InterPro" id="IPR041698">
    <property type="entry name" value="Methyltransf_25"/>
</dbReference>
<proteinExistence type="predicted"/>
<evidence type="ECO:0000313" key="2">
    <source>
        <dbReference type="EMBL" id="MPL55831.1"/>
    </source>
</evidence>
<protein>
    <recommendedName>
        <fullName evidence="1">Methyltransferase domain-containing protein</fullName>
    </recommendedName>
</protein>
<gene>
    <name evidence="2" type="ORF">SDC9_01313</name>
</gene>
<dbReference type="AlphaFoldDB" id="A0A644SQ02"/>
<organism evidence="2">
    <name type="scientific">bioreactor metagenome</name>
    <dbReference type="NCBI Taxonomy" id="1076179"/>
    <lineage>
        <taxon>unclassified sequences</taxon>
        <taxon>metagenomes</taxon>
        <taxon>ecological metagenomes</taxon>
    </lineage>
</organism>
<accession>A0A644SQ02</accession>